<keyword evidence="3 5" id="KW-1133">Transmembrane helix</keyword>
<dbReference type="EMBL" id="CAFBPC010000025">
    <property type="protein sequence ID" value="CAB4998838.1"/>
    <property type="molecule type" value="Genomic_DNA"/>
</dbReference>
<feature type="transmembrane region" description="Helical" evidence="5">
    <location>
        <begin position="78"/>
        <end position="101"/>
    </location>
</feature>
<accession>A0A6J7P1S7</accession>
<protein>
    <submittedName>
        <fullName evidence="6">Unannotated protein</fullName>
    </submittedName>
</protein>
<proteinExistence type="predicted"/>
<feature type="transmembrane region" description="Helical" evidence="5">
    <location>
        <begin position="235"/>
        <end position="252"/>
    </location>
</feature>
<comment type="subcellular location">
    <subcellularLocation>
        <location evidence="1">Membrane</location>
        <topology evidence="1">Multi-pass membrane protein</topology>
    </subcellularLocation>
</comment>
<evidence type="ECO:0000256" key="1">
    <source>
        <dbReference type="ARBA" id="ARBA00004141"/>
    </source>
</evidence>
<dbReference type="NCBIfam" id="NF008978">
    <property type="entry name" value="PRK12324.1-4"/>
    <property type="match status" value="1"/>
</dbReference>
<dbReference type="Pfam" id="PF01040">
    <property type="entry name" value="UbiA"/>
    <property type="match status" value="1"/>
</dbReference>
<feature type="transmembrane region" description="Helical" evidence="5">
    <location>
        <begin position="202"/>
        <end position="223"/>
    </location>
</feature>
<keyword evidence="2 5" id="KW-0812">Transmembrane</keyword>
<dbReference type="GO" id="GO:0016765">
    <property type="term" value="F:transferase activity, transferring alkyl or aryl (other than methyl) groups"/>
    <property type="evidence" value="ECO:0007669"/>
    <property type="project" value="InterPro"/>
</dbReference>
<sequence>MKLRSVLAEARPKQWSKNVLVFAAPGALGVLTEWDSLSKALVIFVAFCSVASGTYFWNDIKDVEQDRLHPKKKFRPIASGDVSLPVARVVGTALLVLGPLLGTLVRPAAGGIIALYALLTIGYSTWWKHIPLLDLALVASGFVLRAMAGAAGTQTPMSMWFVMCVTFGSFFIVTGKRFAELLEMGENAGATRSSLKAYSLTYLRQVLVVAVTATVVTYCMWAFENASLVHETIPFHGLSIVPMVLALLRYLMVLENGDGGAPEEVFLKDRSIQLFGVAWVVVYGLAVYTS</sequence>
<evidence type="ECO:0000256" key="4">
    <source>
        <dbReference type="ARBA" id="ARBA00023136"/>
    </source>
</evidence>
<dbReference type="CDD" id="cd13963">
    <property type="entry name" value="PT_UbiA_2"/>
    <property type="match status" value="1"/>
</dbReference>
<feature type="transmembrane region" description="Helical" evidence="5">
    <location>
        <begin position="272"/>
        <end position="289"/>
    </location>
</feature>
<keyword evidence="4 5" id="KW-0472">Membrane</keyword>
<evidence type="ECO:0000313" key="6">
    <source>
        <dbReference type="EMBL" id="CAB4998838.1"/>
    </source>
</evidence>
<dbReference type="GO" id="GO:0016020">
    <property type="term" value="C:membrane"/>
    <property type="evidence" value="ECO:0007669"/>
    <property type="project" value="UniProtKB-SubCell"/>
</dbReference>
<dbReference type="InterPro" id="IPR044878">
    <property type="entry name" value="UbiA_sf"/>
</dbReference>
<name>A0A6J7P1S7_9ZZZZ</name>
<evidence type="ECO:0000256" key="2">
    <source>
        <dbReference type="ARBA" id="ARBA00022692"/>
    </source>
</evidence>
<feature type="transmembrane region" description="Helical" evidence="5">
    <location>
        <begin position="107"/>
        <end position="125"/>
    </location>
</feature>
<gene>
    <name evidence="6" type="ORF">UFOPK4057_00183</name>
</gene>
<evidence type="ECO:0000256" key="5">
    <source>
        <dbReference type="SAM" id="Phobius"/>
    </source>
</evidence>
<dbReference type="AlphaFoldDB" id="A0A6J7P1S7"/>
<dbReference type="Gene3D" id="1.10.357.140">
    <property type="entry name" value="UbiA prenyltransferase"/>
    <property type="match status" value="1"/>
</dbReference>
<reference evidence="6" key="1">
    <citation type="submission" date="2020-05" db="EMBL/GenBank/DDBJ databases">
        <authorList>
            <person name="Chiriac C."/>
            <person name="Salcher M."/>
            <person name="Ghai R."/>
            <person name="Kavagutti S V."/>
        </authorList>
    </citation>
    <scope>NUCLEOTIDE SEQUENCE</scope>
</reference>
<dbReference type="InterPro" id="IPR000537">
    <property type="entry name" value="UbiA_prenyltransferase"/>
</dbReference>
<feature type="transmembrane region" description="Helical" evidence="5">
    <location>
        <begin position="157"/>
        <end position="174"/>
    </location>
</feature>
<organism evidence="6">
    <name type="scientific">freshwater metagenome</name>
    <dbReference type="NCBI Taxonomy" id="449393"/>
    <lineage>
        <taxon>unclassified sequences</taxon>
        <taxon>metagenomes</taxon>
        <taxon>ecological metagenomes</taxon>
    </lineage>
</organism>
<evidence type="ECO:0000256" key="3">
    <source>
        <dbReference type="ARBA" id="ARBA00022989"/>
    </source>
</evidence>
<feature type="transmembrane region" description="Helical" evidence="5">
    <location>
        <begin position="39"/>
        <end position="57"/>
    </location>
</feature>